<evidence type="ECO:0000313" key="1">
    <source>
        <dbReference type="EMBL" id="CAD8122175.1"/>
    </source>
</evidence>
<name>A0A8S1R3R4_9CILI</name>
<protein>
    <submittedName>
        <fullName evidence="1">Uncharacterized protein</fullName>
    </submittedName>
</protein>
<dbReference type="Proteomes" id="UP000692954">
    <property type="component" value="Unassembled WGS sequence"/>
</dbReference>
<gene>
    <name evidence="1" type="ORF">PSON_ATCC_30995.1.T1360164</name>
</gene>
<sequence>MNLQRNKVYQKQRLIMIHYKQNLKIVNWDIIKEIDFSGNYNYGLDHGMRGVYSEKLKKSLGIEVQNQELIERIRNGNVFIISKSEEKKLQIILYRLTAYLFSSWDSKEAKVSEARIETL</sequence>
<dbReference type="EMBL" id="CAJJDN010000136">
    <property type="protein sequence ID" value="CAD8122175.1"/>
    <property type="molecule type" value="Genomic_DNA"/>
</dbReference>
<reference evidence="1" key="1">
    <citation type="submission" date="2021-01" db="EMBL/GenBank/DDBJ databases">
        <authorList>
            <consortium name="Genoscope - CEA"/>
            <person name="William W."/>
        </authorList>
    </citation>
    <scope>NUCLEOTIDE SEQUENCE</scope>
</reference>
<evidence type="ECO:0000313" key="2">
    <source>
        <dbReference type="Proteomes" id="UP000692954"/>
    </source>
</evidence>
<comment type="caution">
    <text evidence="1">The sequence shown here is derived from an EMBL/GenBank/DDBJ whole genome shotgun (WGS) entry which is preliminary data.</text>
</comment>
<accession>A0A8S1R3R4</accession>
<dbReference type="AlphaFoldDB" id="A0A8S1R3R4"/>
<keyword evidence="2" id="KW-1185">Reference proteome</keyword>
<proteinExistence type="predicted"/>
<organism evidence="1 2">
    <name type="scientific">Paramecium sonneborni</name>
    <dbReference type="NCBI Taxonomy" id="65129"/>
    <lineage>
        <taxon>Eukaryota</taxon>
        <taxon>Sar</taxon>
        <taxon>Alveolata</taxon>
        <taxon>Ciliophora</taxon>
        <taxon>Intramacronucleata</taxon>
        <taxon>Oligohymenophorea</taxon>
        <taxon>Peniculida</taxon>
        <taxon>Parameciidae</taxon>
        <taxon>Paramecium</taxon>
    </lineage>
</organism>